<evidence type="ECO:0000313" key="2">
    <source>
        <dbReference type="EMBL" id="JAG51238.1"/>
    </source>
</evidence>
<sequence>ELRAFLPFEEEQTIPTMQNQNQDIYQRAPPPPRYPDQEYERTMRTEQRARHDITQAPDHQMGPRFMQQEPDGYRQQLQNPEVASNYAFPTIPLRNNLALDNNVRAARSRQHVTRLTFPKLRSTYHRETSEMAYKPILFSERAFDRALSDAPSRKSFTLSSVDLYDLPIAGTIRSTYALAKAYSHMKIAVLDSEYPEPTDISLVAVGEVMMFNPDVANSKFITNVTQARALFSRVVYMYVVGSNNSTRAASLFPITLPDYTTILERVGRHVTDMRSIRINPEGIYGFIQTIGDLSLGQSVDALRATFHTRYPNDIEAVQEGGPVSIMFTQLMYALLCYYASSGMSDNSREESTMLIATMMALTAKAH</sequence>
<feature type="compositionally biased region" description="Polar residues" evidence="1">
    <location>
        <begin position="13"/>
        <end position="24"/>
    </location>
</feature>
<accession>A0A0K8SD61</accession>
<dbReference type="AlphaFoldDB" id="A0A0K8SD61"/>
<protein>
    <submittedName>
        <fullName evidence="2">Uncharacterized protein</fullName>
    </submittedName>
</protein>
<name>A0A0K8SD61_LYGHE</name>
<proteinExistence type="predicted"/>
<reference evidence="2" key="1">
    <citation type="submission" date="2014-09" db="EMBL/GenBank/DDBJ databases">
        <authorList>
            <person name="Magalhaes I.L.F."/>
            <person name="Oliveira U."/>
            <person name="Santos F.R."/>
            <person name="Vidigal T.H.D.A."/>
            <person name="Brescovit A.D."/>
            <person name="Santos A.J."/>
        </authorList>
    </citation>
    <scope>NUCLEOTIDE SEQUENCE</scope>
</reference>
<evidence type="ECO:0000256" key="1">
    <source>
        <dbReference type="SAM" id="MobiDB-lite"/>
    </source>
</evidence>
<feature type="non-terminal residue" evidence="2">
    <location>
        <position position="366"/>
    </location>
</feature>
<dbReference type="EMBL" id="GBRD01014588">
    <property type="protein sequence ID" value="JAG51238.1"/>
    <property type="molecule type" value="Transcribed_RNA"/>
</dbReference>
<feature type="region of interest" description="Disordered" evidence="1">
    <location>
        <begin position="1"/>
        <end position="37"/>
    </location>
</feature>
<feature type="non-terminal residue" evidence="2">
    <location>
        <position position="1"/>
    </location>
</feature>
<organism evidence="2">
    <name type="scientific">Lygus hesperus</name>
    <name type="common">Western plant bug</name>
    <dbReference type="NCBI Taxonomy" id="30085"/>
    <lineage>
        <taxon>Eukaryota</taxon>
        <taxon>Metazoa</taxon>
        <taxon>Ecdysozoa</taxon>
        <taxon>Arthropoda</taxon>
        <taxon>Hexapoda</taxon>
        <taxon>Insecta</taxon>
        <taxon>Pterygota</taxon>
        <taxon>Neoptera</taxon>
        <taxon>Paraneoptera</taxon>
        <taxon>Hemiptera</taxon>
        <taxon>Heteroptera</taxon>
        <taxon>Panheteroptera</taxon>
        <taxon>Cimicomorpha</taxon>
        <taxon>Miridae</taxon>
        <taxon>Mirini</taxon>
        <taxon>Lygus</taxon>
    </lineage>
</organism>